<dbReference type="InterPro" id="IPR020472">
    <property type="entry name" value="WD40_PAC1"/>
</dbReference>
<dbReference type="EMBL" id="QGNW01000093">
    <property type="protein sequence ID" value="RVW98386.1"/>
    <property type="molecule type" value="Genomic_DNA"/>
</dbReference>
<evidence type="ECO:0000256" key="3">
    <source>
        <dbReference type="ARBA" id="ARBA00022737"/>
    </source>
</evidence>
<dbReference type="PANTHER" id="PTHR19865">
    <property type="entry name" value="U3 SMALL NUCLEOLAR RNA INTERACTING PROTEIN 2"/>
    <property type="match status" value="1"/>
</dbReference>
<dbReference type="PROSITE" id="PS00678">
    <property type="entry name" value="WD_REPEATS_1"/>
    <property type="match status" value="1"/>
</dbReference>
<feature type="region of interest" description="Disordered" evidence="6">
    <location>
        <begin position="100"/>
        <end position="123"/>
    </location>
</feature>
<feature type="repeat" description="WD" evidence="5">
    <location>
        <begin position="160"/>
        <end position="201"/>
    </location>
</feature>
<dbReference type="GO" id="GO:0034511">
    <property type="term" value="F:U3 snoRNA binding"/>
    <property type="evidence" value="ECO:0007669"/>
    <property type="project" value="InterPro"/>
</dbReference>
<dbReference type="AlphaFoldDB" id="A0A438INV7"/>
<dbReference type="Proteomes" id="UP000288805">
    <property type="component" value="Unassembled WGS sequence"/>
</dbReference>
<evidence type="ECO:0000256" key="2">
    <source>
        <dbReference type="ARBA" id="ARBA00022574"/>
    </source>
</evidence>
<dbReference type="PROSITE" id="PS50082">
    <property type="entry name" value="WD_REPEATS_2"/>
    <property type="match status" value="3"/>
</dbReference>
<comment type="subcellular location">
    <subcellularLocation>
        <location evidence="1">Nucleus</location>
    </subcellularLocation>
</comment>
<gene>
    <name evidence="7" type="primary">YAO_0</name>
    <name evidence="7" type="ORF">CK203_026886</name>
</gene>
<feature type="compositionally biased region" description="Acidic residues" evidence="6">
    <location>
        <begin position="43"/>
        <end position="61"/>
    </location>
</feature>
<accession>A0A438INV7</accession>
<feature type="region of interest" description="Disordered" evidence="6">
    <location>
        <begin position="1"/>
        <end position="85"/>
    </location>
</feature>
<evidence type="ECO:0000256" key="6">
    <source>
        <dbReference type="SAM" id="MobiDB-lite"/>
    </source>
</evidence>
<dbReference type="SMART" id="SM00320">
    <property type="entry name" value="WD40"/>
    <property type="match status" value="6"/>
</dbReference>
<dbReference type="Gene3D" id="2.130.10.10">
    <property type="entry name" value="YVTN repeat-like/Quinoprotein amine dehydrogenase"/>
    <property type="match status" value="2"/>
</dbReference>
<dbReference type="InterPro" id="IPR039241">
    <property type="entry name" value="Rrp9-like"/>
</dbReference>
<dbReference type="InterPro" id="IPR036322">
    <property type="entry name" value="WD40_repeat_dom_sf"/>
</dbReference>
<organism evidence="7 8">
    <name type="scientific">Vitis vinifera</name>
    <name type="common">Grape</name>
    <dbReference type="NCBI Taxonomy" id="29760"/>
    <lineage>
        <taxon>Eukaryota</taxon>
        <taxon>Viridiplantae</taxon>
        <taxon>Streptophyta</taxon>
        <taxon>Embryophyta</taxon>
        <taxon>Tracheophyta</taxon>
        <taxon>Spermatophyta</taxon>
        <taxon>Magnoliopsida</taxon>
        <taxon>eudicotyledons</taxon>
        <taxon>Gunneridae</taxon>
        <taxon>Pentapetalae</taxon>
        <taxon>rosids</taxon>
        <taxon>Vitales</taxon>
        <taxon>Vitaceae</taxon>
        <taxon>Viteae</taxon>
        <taxon>Vitis</taxon>
    </lineage>
</organism>
<dbReference type="PROSITE" id="PS50294">
    <property type="entry name" value="WD_REPEATS_REGION"/>
    <property type="match status" value="3"/>
</dbReference>
<keyword evidence="3" id="KW-0677">Repeat</keyword>
<evidence type="ECO:0000313" key="7">
    <source>
        <dbReference type="EMBL" id="RVW98386.1"/>
    </source>
</evidence>
<evidence type="ECO:0000256" key="5">
    <source>
        <dbReference type="PROSITE-ProRule" id="PRU00221"/>
    </source>
</evidence>
<protein>
    <submittedName>
        <fullName evidence="7">U3 snoRNP-associated protein-like YAO</fullName>
    </submittedName>
</protein>
<dbReference type="PRINTS" id="PR00320">
    <property type="entry name" value="GPROTEINBRPT"/>
</dbReference>
<reference evidence="7 8" key="1">
    <citation type="journal article" date="2018" name="PLoS Genet.">
        <title>Population sequencing reveals clonal diversity and ancestral inbreeding in the grapevine cultivar Chardonnay.</title>
        <authorList>
            <person name="Roach M.J."/>
            <person name="Johnson D.L."/>
            <person name="Bohlmann J."/>
            <person name="van Vuuren H.J."/>
            <person name="Jones S.J."/>
            <person name="Pretorius I.S."/>
            <person name="Schmidt S.A."/>
            <person name="Borneman A.R."/>
        </authorList>
    </citation>
    <scope>NUCLEOTIDE SEQUENCE [LARGE SCALE GENOMIC DNA]</scope>
    <source>
        <strain evidence="8">cv. Chardonnay</strain>
        <tissue evidence="7">Leaf</tissue>
    </source>
</reference>
<dbReference type="InterPro" id="IPR001680">
    <property type="entry name" value="WD40_rpt"/>
</dbReference>
<feature type="repeat" description="WD" evidence="5">
    <location>
        <begin position="221"/>
        <end position="262"/>
    </location>
</feature>
<keyword evidence="4" id="KW-0539">Nucleus</keyword>
<dbReference type="InterPro" id="IPR015943">
    <property type="entry name" value="WD40/YVTN_repeat-like_dom_sf"/>
</dbReference>
<name>A0A438INV7_VITVI</name>
<dbReference type="PANTHER" id="PTHR19865:SF0">
    <property type="entry name" value="U3 SMALL NUCLEOLAR RNA-INTERACTING PROTEIN 2"/>
    <property type="match status" value="1"/>
</dbReference>
<feature type="compositionally biased region" description="Basic residues" evidence="6">
    <location>
        <begin position="1"/>
        <end position="21"/>
    </location>
</feature>
<evidence type="ECO:0000313" key="8">
    <source>
        <dbReference type="Proteomes" id="UP000288805"/>
    </source>
</evidence>
<dbReference type="InterPro" id="IPR019775">
    <property type="entry name" value="WD40_repeat_CS"/>
</dbReference>
<keyword evidence="2 5" id="KW-0853">WD repeat</keyword>
<feature type="compositionally biased region" description="Basic and acidic residues" evidence="6">
    <location>
        <begin position="22"/>
        <end position="32"/>
    </location>
</feature>
<proteinExistence type="predicted"/>
<dbReference type="SUPFAM" id="SSF50978">
    <property type="entry name" value="WD40 repeat-like"/>
    <property type="match status" value="1"/>
</dbReference>
<sequence>MKVKTSKKKVSVSKGTRKGKRFSIDEDSFFRHESKRRRKAKDEDAEDDIIESEEEDDEEGTGSDADGLEERQEEDEFAAETADEKRLRVAKAYVEKIRGIVSREREDEEESERAEEREGQRDSLVAQILQQEQLEESGRVRRLIASRVQKPETVDEFRVLVKHRQSVTAVALSEDDLKGFSASKDGTIVQWDVDSGKGEKYMWPTEEVLKSHGAKDPQGRAMKHSKHVLALAVSSDGRYLASGGFDRHVHLWDTRTREHLRAFPGHRGPVSCLTFRQGTSELFSGSFDRTIKIWSAEDRAYITSLFGHQSEVLSIDCLRKERVLTVGRDRSMQLWKKLNRRRMRFWKRGDSVLELRGYGVGLWKAIWSGWKGFNNKVEEVDYWNPMITRQINDWELGEVEELLRRLQGQVIRRGVEDVMAWRLTKGGTFIVNSFNSALLGLFLKGFPVGEEELANHILLHCPKVTLLWHLIFALFDVQWVPEESRLVFRAPASSLECCCFINNDEFLSGSDDGSIELWGMLRKKPVYIVKNVHALSATLRHPEQSDVGKIPNGYIENGNHSHEDYNCSTAYSWVSSVTVCRSSDLAASGAANGSVRLWAIGSETKDIRPLFNLPLVSKSSKQ</sequence>
<feature type="repeat" description="WD" evidence="5">
    <location>
        <begin position="263"/>
        <end position="304"/>
    </location>
</feature>
<dbReference type="GO" id="GO:0005634">
    <property type="term" value="C:nucleus"/>
    <property type="evidence" value="ECO:0007669"/>
    <property type="project" value="UniProtKB-SubCell"/>
</dbReference>
<evidence type="ECO:0000256" key="1">
    <source>
        <dbReference type="ARBA" id="ARBA00004123"/>
    </source>
</evidence>
<dbReference type="Pfam" id="PF00400">
    <property type="entry name" value="WD40"/>
    <property type="match status" value="5"/>
</dbReference>
<comment type="caution">
    <text evidence="7">The sequence shown here is derived from an EMBL/GenBank/DDBJ whole genome shotgun (WGS) entry which is preliminary data.</text>
</comment>
<evidence type="ECO:0000256" key="4">
    <source>
        <dbReference type="ARBA" id="ARBA00023242"/>
    </source>
</evidence>